<feature type="region of interest" description="Disordered" evidence="1">
    <location>
        <begin position="49"/>
        <end position="88"/>
    </location>
</feature>
<dbReference type="AlphaFoldDB" id="A0A8J5IVU8"/>
<sequence>MFHLSRKPHWVGTGGVWDALRNSPRIVQREFKADKALREDRYFSDATNAVVGPTDKEMVSPDDEDEDKTESTGQTTPDADETKPPTNSWLGGGHFAGCIISVDAVRSASALGRLDILKFFKKVEIPPRRDGGKVTRDEIYSDFGHVVRWGRRDMVQAASNKHQEVIWWLYRNTQAPRAMKSVLMAAVYNGDIVLLEWFRAKYRTQGLDPDSEDEDYEVGEEKL</sequence>
<reference evidence="2" key="1">
    <citation type="submission" date="2021-01" db="EMBL/GenBank/DDBJ databases">
        <title>Phytophthora aleatoria, a newly-described species from Pinus radiata is distinct from Phytophthora cactorum isolates based on comparative genomics.</title>
        <authorList>
            <person name="Mcdougal R."/>
            <person name="Panda P."/>
            <person name="Williams N."/>
            <person name="Studholme D.J."/>
        </authorList>
    </citation>
    <scope>NUCLEOTIDE SEQUENCE</scope>
    <source>
        <strain evidence="2">NZFS 4037</strain>
    </source>
</reference>
<protein>
    <submittedName>
        <fullName evidence="2">Uncharacterized protein</fullName>
    </submittedName>
</protein>
<dbReference type="Proteomes" id="UP000709295">
    <property type="component" value="Unassembled WGS sequence"/>
</dbReference>
<organism evidence="2 3">
    <name type="scientific">Phytophthora aleatoria</name>
    <dbReference type="NCBI Taxonomy" id="2496075"/>
    <lineage>
        <taxon>Eukaryota</taxon>
        <taxon>Sar</taxon>
        <taxon>Stramenopiles</taxon>
        <taxon>Oomycota</taxon>
        <taxon>Peronosporomycetes</taxon>
        <taxon>Peronosporales</taxon>
        <taxon>Peronosporaceae</taxon>
        <taxon>Phytophthora</taxon>
    </lineage>
</organism>
<accession>A0A8J5IVU8</accession>
<gene>
    <name evidence="2" type="ORF">JG688_00010656</name>
</gene>
<name>A0A8J5IVU8_9STRA</name>
<keyword evidence="3" id="KW-1185">Reference proteome</keyword>
<comment type="caution">
    <text evidence="2">The sequence shown here is derived from an EMBL/GenBank/DDBJ whole genome shotgun (WGS) entry which is preliminary data.</text>
</comment>
<evidence type="ECO:0000256" key="1">
    <source>
        <dbReference type="SAM" id="MobiDB-lite"/>
    </source>
</evidence>
<proteinExistence type="predicted"/>
<evidence type="ECO:0000313" key="2">
    <source>
        <dbReference type="EMBL" id="KAG6958090.1"/>
    </source>
</evidence>
<evidence type="ECO:0000313" key="3">
    <source>
        <dbReference type="Proteomes" id="UP000709295"/>
    </source>
</evidence>
<dbReference type="EMBL" id="JAENGY010000688">
    <property type="protein sequence ID" value="KAG6958090.1"/>
    <property type="molecule type" value="Genomic_DNA"/>
</dbReference>